<keyword evidence="1" id="KW-1185">Reference proteome</keyword>
<organism evidence="1 2">
    <name type="scientific">Romanomermis culicivorax</name>
    <name type="common">Nematode worm</name>
    <dbReference type="NCBI Taxonomy" id="13658"/>
    <lineage>
        <taxon>Eukaryota</taxon>
        <taxon>Metazoa</taxon>
        <taxon>Ecdysozoa</taxon>
        <taxon>Nematoda</taxon>
        <taxon>Enoplea</taxon>
        <taxon>Dorylaimia</taxon>
        <taxon>Mermithida</taxon>
        <taxon>Mermithoidea</taxon>
        <taxon>Mermithidae</taxon>
        <taxon>Romanomermis</taxon>
    </lineage>
</organism>
<name>A0A915ILD6_ROMCU</name>
<sequence length="69" mass="8016">KCLSKNYHSQHSSSIKKKTLNLFCAQQWISNEYFDIARVNLEQSATFSKRTDGLMGQYMITGYIYLVDT</sequence>
<protein>
    <submittedName>
        <fullName evidence="2">Uncharacterized protein</fullName>
    </submittedName>
</protein>
<evidence type="ECO:0000313" key="2">
    <source>
        <dbReference type="WBParaSite" id="nRc.2.0.1.t14238-RA"/>
    </source>
</evidence>
<evidence type="ECO:0000313" key="1">
    <source>
        <dbReference type="Proteomes" id="UP000887565"/>
    </source>
</evidence>
<proteinExistence type="predicted"/>
<dbReference type="Proteomes" id="UP000887565">
    <property type="component" value="Unplaced"/>
</dbReference>
<reference evidence="2" key="1">
    <citation type="submission" date="2022-11" db="UniProtKB">
        <authorList>
            <consortium name="WormBaseParasite"/>
        </authorList>
    </citation>
    <scope>IDENTIFICATION</scope>
</reference>
<dbReference type="AlphaFoldDB" id="A0A915ILD6"/>
<dbReference type="WBParaSite" id="nRc.2.0.1.t14238-RA">
    <property type="protein sequence ID" value="nRc.2.0.1.t14238-RA"/>
    <property type="gene ID" value="nRc.2.0.1.g14238"/>
</dbReference>
<accession>A0A915ILD6</accession>